<sequence>MSDTMEDAAIEAYAAELLEAYDTGNQIAPITDRDPAFDAESAYSIAHRVTALREARGERRVGRKIGFTNRTIWPLYDVTGPMWGPVWDTTLHDIGEGSHRLPKLPEPRLEPEIVFGLKSAPRAGMSETELAGCIDWVSHGFEVVFSSFPGWRFSDADCAAAFGLHGALYLGPRLPLTRSVVEQLPRFRVVLEGSRGKRLTGCGADVLDSPLTALGHLLNTLAADSDAPRLSAGEIVTTGTLTDAAPIMPGDHWTTRLDGIDLPGIKINFI</sequence>
<protein>
    <submittedName>
        <fullName evidence="1">Hydratase</fullName>
    </submittedName>
</protein>
<keyword evidence="2" id="KW-1185">Reference proteome</keyword>
<dbReference type="Proteomes" id="UP001209803">
    <property type="component" value="Chromosome"/>
</dbReference>
<dbReference type="EMBL" id="CP120863">
    <property type="protein sequence ID" value="WFE88900.1"/>
    <property type="molecule type" value="Genomic_DNA"/>
</dbReference>
<reference evidence="1 2" key="1">
    <citation type="submission" date="2023-03" db="EMBL/GenBank/DDBJ databases">
        <title>Roseibium porphyridii sp. nov. and Roseibium rhodosorbium sp. nov. isolated from marine algae, Porphyridium cruentum and Rhodosorus marinus, respectively.</title>
        <authorList>
            <person name="Lee M.W."/>
            <person name="Choi B.J."/>
            <person name="Lee J.K."/>
            <person name="Choi D.G."/>
            <person name="Baek J.H."/>
            <person name="Bayburt H."/>
            <person name="Kim J.M."/>
            <person name="Han D.M."/>
            <person name="Kim K.H."/>
            <person name="Jeon C.O."/>
        </authorList>
    </citation>
    <scope>NUCLEOTIDE SEQUENCE [LARGE SCALE GENOMIC DNA]</scope>
    <source>
        <strain evidence="1 2">KMA01</strain>
    </source>
</reference>
<dbReference type="SUPFAM" id="SSF56529">
    <property type="entry name" value="FAH"/>
    <property type="match status" value="1"/>
</dbReference>
<dbReference type="RefSeq" id="WP_265680773.1">
    <property type="nucleotide sequence ID" value="NZ_CP120863.1"/>
</dbReference>
<evidence type="ECO:0000313" key="1">
    <source>
        <dbReference type="EMBL" id="WFE88900.1"/>
    </source>
</evidence>
<gene>
    <name evidence="1" type="ORF">K1718_22490</name>
</gene>
<dbReference type="Gene3D" id="3.90.850.10">
    <property type="entry name" value="Fumarylacetoacetase-like, C-terminal domain"/>
    <property type="match status" value="1"/>
</dbReference>
<dbReference type="PANTHER" id="PTHR30143:SF0">
    <property type="entry name" value="2-KETO-4-PENTENOATE HYDRATASE"/>
    <property type="match status" value="1"/>
</dbReference>
<dbReference type="PANTHER" id="PTHR30143">
    <property type="entry name" value="ACID HYDRATASE"/>
    <property type="match status" value="1"/>
</dbReference>
<organism evidence="1 2">
    <name type="scientific">Roseibium porphyridii</name>
    <dbReference type="NCBI Taxonomy" id="2866279"/>
    <lineage>
        <taxon>Bacteria</taxon>
        <taxon>Pseudomonadati</taxon>
        <taxon>Pseudomonadota</taxon>
        <taxon>Alphaproteobacteria</taxon>
        <taxon>Hyphomicrobiales</taxon>
        <taxon>Stappiaceae</taxon>
        <taxon>Roseibium</taxon>
    </lineage>
</organism>
<proteinExistence type="predicted"/>
<accession>A0ABY8F0G8</accession>
<dbReference type="InterPro" id="IPR036663">
    <property type="entry name" value="Fumarylacetoacetase_C_sf"/>
</dbReference>
<name>A0ABY8F0G8_9HYPH</name>
<dbReference type="InterPro" id="IPR050772">
    <property type="entry name" value="Hydratase-Decarb/MhpD_sf"/>
</dbReference>
<evidence type="ECO:0000313" key="2">
    <source>
        <dbReference type="Proteomes" id="UP001209803"/>
    </source>
</evidence>